<reference evidence="6" key="1">
    <citation type="submission" date="2015-01" db="EMBL/GenBank/DDBJ databases">
        <title>EvidentialGene: Evidence-directed Construction of Complete mRNA Transcriptomes without Genomes.</title>
        <authorList>
            <person name="Gilbert D.G."/>
        </authorList>
    </citation>
    <scope>NUCLEOTIDE SEQUENCE</scope>
</reference>
<feature type="domain" description="WxxW" evidence="5">
    <location>
        <begin position="1"/>
        <end position="49"/>
    </location>
</feature>
<dbReference type="EMBL" id="GCES01134268">
    <property type="protein sequence ID" value="JAQ52054.1"/>
    <property type="molecule type" value="Transcribed_RNA"/>
</dbReference>
<evidence type="ECO:0000259" key="5">
    <source>
        <dbReference type="Pfam" id="PF13330"/>
    </source>
</evidence>
<evidence type="ECO:0000256" key="1">
    <source>
        <dbReference type="ARBA" id="ARBA00004613"/>
    </source>
</evidence>
<comment type="subcellular location">
    <subcellularLocation>
        <location evidence="1">Secreted</location>
    </subcellularLocation>
</comment>
<dbReference type="Pfam" id="PF13330">
    <property type="entry name" value="Mucin2_WxxW"/>
    <property type="match status" value="2"/>
</dbReference>
<keyword evidence="3" id="KW-0732">Signal</keyword>
<name>A0A146Q7R2_FUNHE</name>
<organism evidence="6">
    <name type="scientific">Fundulus heteroclitus</name>
    <name type="common">Killifish</name>
    <name type="synonym">Mummichog</name>
    <dbReference type="NCBI Taxonomy" id="8078"/>
    <lineage>
        <taxon>Eukaryota</taxon>
        <taxon>Metazoa</taxon>
        <taxon>Chordata</taxon>
        <taxon>Craniata</taxon>
        <taxon>Vertebrata</taxon>
        <taxon>Euteleostomi</taxon>
        <taxon>Actinopterygii</taxon>
        <taxon>Neopterygii</taxon>
        <taxon>Teleostei</taxon>
        <taxon>Neoteleostei</taxon>
        <taxon>Acanthomorphata</taxon>
        <taxon>Ovalentaria</taxon>
        <taxon>Atherinomorphae</taxon>
        <taxon>Cyprinodontiformes</taxon>
        <taxon>Fundulidae</taxon>
        <taxon>Fundulus</taxon>
    </lineage>
</organism>
<feature type="domain" description="WxxW" evidence="5">
    <location>
        <begin position="161"/>
        <end position="206"/>
    </location>
</feature>
<accession>A0A146Q7R2</accession>
<dbReference type="InterPro" id="IPR025155">
    <property type="entry name" value="WxxW_domain"/>
</dbReference>
<evidence type="ECO:0000313" key="6">
    <source>
        <dbReference type="EMBL" id="JAQ52054.1"/>
    </source>
</evidence>
<dbReference type="GO" id="GO:0005576">
    <property type="term" value="C:extracellular region"/>
    <property type="evidence" value="ECO:0007669"/>
    <property type="project" value="UniProtKB-SubCell"/>
</dbReference>
<evidence type="ECO:0000256" key="4">
    <source>
        <dbReference type="ARBA" id="ARBA00023180"/>
    </source>
</evidence>
<protein>
    <submittedName>
        <fullName evidence="6">Mucin-2 WxxW repeating region domain-containing protein</fullName>
    </submittedName>
</protein>
<keyword evidence="4" id="KW-0325">Glycoprotein</keyword>
<proteinExistence type="predicted"/>
<feature type="non-terminal residue" evidence="6">
    <location>
        <position position="212"/>
    </location>
</feature>
<evidence type="ECO:0000256" key="2">
    <source>
        <dbReference type="ARBA" id="ARBA00022525"/>
    </source>
</evidence>
<keyword evidence="2" id="KW-0964">Secreted</keyword>
<feature type="non-terminal residue" evidence="6">
    <location>
        <position position="1"/>
    </location>
</feature>
<sequence>CRSKDYPDKPLKDLDQQVTCSPTEGLVCNNKDQKRPERHCYDYEIRVKCCIYKCETTTTIATTSPQRETTTPITQTKQPETTPIITEKTTTKLYKETPTPTMETEKPTTTITITEKSTTSNIGTTTHTTSIVNPTTTTIPTTISTTISETTTLDSCYICNWSKWTNNDYPGPNLDEGDYETIANISDVDLGLCKKPLEIQCRSKDYPDKPLK</sequence>
<evidence type="ECO:0000256" key="3">
    <source>
        <dbReference type="ARBA" id="ARBA00022729"/>
    </source>
</evidence>
<dbReference type="AlphaFoldDB" id="A0A146Q7R2"/>
<dbReference type="EMBL" id="GCES01003505">
    <property type="protein sequence ID" value="JAR82818.1"/>
    <property type="molecule type" value="Transcribed_RNA"/>
</dbReference>